<keyword evidence="4" id="KW-1185">Reference proteome</keyword>
<reference evidence="3 4" key="1">
    <citation type="journal article" date="2015" name="Genome Biol. Evol.">
        <title>Comparative Genomics of a Bacterivorous Green Alga Reveals Evolutionary Causalities and Consequences of Phago-Mixotrophic Mode of Nutrition.</title>
        <authorList>
            <person name="Burns J.A."/>
            <person name="Paasch A."/>
            <person name="Narechania A."/>
            <person name="Kim E."/>
        </authorList>
    </citation>
    <scope>NUCLEOTIDE SEQUENCE [LARGE SCALE GENOMIC DNA]</scope>
    <source>
        <strain evidence="3 4">PLY_AMNH</strain>
    </source>
</reference>
<comment type="caution">
    <text evidence="3">The sequence shown here is derived from an EMBL/GenBank/DDBJ whole genome shotgun (WGS) entry which is preliminary data.</text>
</comment>
<dbReference type="PANTHER" id="PTHR34407">
    <property type="entry name" value="EXPRESSED PROTEIN"/>
    <property type="match status" value="1"/>
</dbReference>
<dbReference type="AlphaFoldDB" id="A0AAE0BPB2"/>
<keyword evidence="2" id="KW-0732">Signal</keyword>
<dbReference type="CDD" id="cd00229">
    <property type="entry name" value="SGNH_hydrolase"/>
    <property type="match status" value="1"/>
</dbReference>
<sequence length="650" mass="71906">MHLHLEVLLVLVVTRLGSSSALTVPASTGHSQIDQDIALTNSKQEESNFVSEPRLHHRKFQHTNKRVAATQINLNKLNRLETEAEKRTQVLPQSEREKKIPRKEVAQKTANLKQNFVSSNPSRTKSSGNLGEHVSNLAEFKEDHNLFPQEDRRNASAWNQWSSRLTREQLERSITHTGAGGRFDTFVLKVLRGEPVTVASIGGSITAGHGTSQSAEAIKELAWSRVFFNWLTQTFPHPEHRFHNGAVPAVKSSFMELCVKWHVPQDADLVLLEFALNDGPPHSDPELQRARERLIRKVLAFPGNPAVVVMNFPNLMLEFAFQQGTAEMDFLTLAQYYNLPSLSFSAALFHDIAQNKSGFQVALSQDQSQEPHIAIMQDRCHPNRYGHRMMADMCAWLFRRTAVRFAGAETAISAPRTPPPLLPNNWISQTQGCYHGAAMQQILSHSAGWQLVNGSRHSLDAKDAKAGLASSTQGDYVEFTIDTRIVQEPADSSASSTTWLHSGAPSSAMTKTQDLVIAYLRTYDSMGSAKLNCTGCTCKCTSNNNCDSELQMDATITSEKTRQTHCAHFQVSQSAACLLRVTHQGKHEAGSLQSTTSTVQSNIGDGGKGMEQRFMIMAIIIAGTEARIGTENFLAPERYDSFVTEPGISS</sequence>
<dbReference type="InterPro" id="IPR036514">
    <property type="entry name" value="SGNH_hydro_sf"/>
</dbReference>
<name>A0AAE0BPB2_9CHLO</name>
<feature type="chain" id="PRO_5042105842" evidence="2">
    <location>
        <begin position="22"/>
        <end position="650"/>
    </location>
</feature>
<protein>
    <submittedName>
        <fullName evidence="3">DNA polymerase alpha subunit B</fullName>
    </submittedName>
</protein>
<proteinExistence type="predicted"/>
<evidence type="ECO:0000256" key="2">
    <source>
        <dbReference type="SAM" id="SignalP"/>
    </source>
</evidence>
<evidence type="ECO:0000256" key="1">
    <source>
        <dbReference type="SAM" id="MobiDB-lite"/>
    </source>
</evidence>
<evidence type="ECO:0000313" key="4">
    <source>
        <dbReference type="Proteomes" id="UP001190700"/>
    </source>
</evidence>
<dbReference type="SUPFAM" id="SSF52266">
    <property type="entry name" value="SGNH hydrolase"/>
    <property type="match status" value="1"/>
</dbReference>
<feature type="signal peptide" evidence="2">
    <location>
        <begin position="1"/>
        <end position="21"/>
    </location>
</feature>
<evidence type="ECO:0000313" key="3">
    <source>
        <dbReference type="EMBL" id="KAK3239405.1"/>
    </source>
</evidence>
<dbReference type="Gene3D" id="3.40.50.1110">
    <property type="entry name" value="SGNH hydrolase"/>
    <property type="match status" value="1"/>
</dbReference>
<dbReference type="EMBL" id="LGRX02033927">
    <property type="protein sequence ID" value="KAK3239405.1"/>
    <property type="molecule type" value="Genomic_DNA"/>
</dbReference>
<dbReference type="Proteomes" id="UP001190700">
    <property type="component" value="Unassembled WGS sequence"/>
</dbReference>
<feature type="region of interest" description="Disordered" evidence="1">
    <location>
        <begin position="85"/>
        <end position="104"/>
    </location>
</feature>
<accession>A0AAE0BPB2</accession>
<gene>
    <name evidence="3" type="ORF">CYMTET_50668</name>
</gene>
<dbReference type="PANTHER" id="PTHR34407:SF1">
    <property type="entry name" value="SGNH HYDROLASE-TYPE ESTERASE DOMAIN-CONTAINING PROTEIN"/>
    <property type="match status" value="1"/>
</dbReference>
<organism evidence="3 4">
    <name type="scientific">Cymbomonas tetramitiformis</name>
    <dbReference type="NCBI Taxonomy" id="36881"/>
    <lineage>
        <taxon>Eukaryota</taxon>
        <taxon>Viridiplantae</taxon>
        <taxon>Chlorophyta</taxon>
        <taxon>Pyramimonadophyceae</taxon>
        <taxon>Pyramimonadales</taxon>
        <taxon>Pyramimonadaceae</taxon>
        <taxon>Cymbomonas</taxon>
    </lineage>
</organism>